<dbReference type="CDD" id="cd18793">
    <property type="entry name" value="SF2_C_SNF"/>
    <property type="match status" value="1"/>
</dbReference>
<dbReference type="Pfam" id="PF00271">
    <property type="entry name" value="Helicase_C"/>
    <property type="match status" value="1"/>
</dbReference>
<evidence type="ECO:0000259" key="5">
    <source>
        <dbReference type="PROSITE" id="PS51194"/>
    </source>
</evidence>
<keyword evidence="2" id="KW-0378">Hydrolase</keyword>
<evidence type="ECO:0000256" key="3">
    <source>
        <dbReference type="ARBA" id="ARBA00022840"/>
    </source>
</evidence>
<evidence type="ECO:0000259" key="4">
    <source>
        <dbReference type="PROSITE" id="PS51192"/>
    </source>
</evidence>
<organism evidence="6 7">
    <name type="scientific">Bipolaris oryzae ATCC 44560</name>
    <dbReference type="NCBI Taxonomy" id="930090"/>
    <lineage>
        <taxon>Eukaryota</taxon>
        <taxon>Fungi</taxon>
        <taxon>Dikarya</taxon>
        <taxon>Ascomycota</taxon>
        <taxon>Pezizomycotina</taxon>
        <taxon>Dothideomycetes</taxon>
        <taxon>Pleosporomycetidae</taxon>
        <taxon>Pleosporales</taxon>
        <taxon>Pleosporineae</taxon>
        <taxon>Pleosporaceae</taxon>
        <taxon>Bipolaris</taxon>
    </lineage>
</organism>
<evidence type="ECO:0000313" key="7">
    <source>
        <dbReference type="Proteomes" id="UP000054032"/>
    </source>
</evidence>
<dbReference type="KEGG" id="bor:COCMIDRAFT_111133"/>
<dbReference type="SUPFAM" id="SSF52540">
    <property type="entry name" value="P-loop containing nucleoside triphosphate hydrolases"/>
    <property type="match status" value="2"/>
</dbReference>
<dbReference type="eggNOG" id="KOG1001">
    <property type="taxonomic scope" value="Eukaryota"/>
</dbReference>
<dbReference type="InterPro" id="IPR014001">
    <property type="entry name" value="Helicase_ATP-bd"/>
</dbReference>
<dbReference type="GO" id="GO:0006281">
    <property type="term" value="P:DNA repair"/>
    <property type="evidence" value="ECO:0007669"/>
    <property type="project" value="TreeGrafter"/>
</dbReference>
<dbReference type="CDD" id="cd18008">
    <property type="entry name" value="DEXDc_SHPRH-like"/>
    <property type="match status" value="1"/>
</dbReference>
<sequence length="652" mass="74087">SRKLGVNETPRVMVVLTTCSHQLKALSMMVEKESGIIEGNHFDSMWTTVLLIQKCRYRNAVTCQVQTEIPMPCLGGILADEMGLGKTLSMLALITLKLDEMENLAPCPSQNHTTIIVTPMSLLQTWEEQIKSHIYPGRLSYYKYHGSSRRILPADLHRHDVVLTTYDTLVSEAAHKRHDNKETESLLDLEWLRVVLDEAHLIRNSRSRKYRVVRELKSRHRWCLTGTPIFNRVEDFGTLLTFLRASPFHDPKLFSLFISELLKNNPETALSYLRKLVQSTSLRRSKATVQKDLGIPGRENRVEKIILNNDERQKYDRLKQSWDKILRMQSETTSRDISAQCIFQIILRLRQFCNHGFDLFPPSAMAIFSESDPEDSILNQILKASETCAICTKLSQPHLNGFSQASSLDCGHSVCPRCGKKMEDDSSLEGVDCKLGLRIDEKNSLSRNTAAAYSMSAATSDPESPERFYKPSSKVVALVRNLRDPYSLRPLTSPFTCSVVFSGWKKMLCLVEKALRHSNIPYELIDGSLNDQARRSTLQNFRAQKGYCVLLASVGSAGVRLDLTVASRVHMLEPQWSPMAEQQALDRVHRMGQSREVVVTRYIVKNSIEEVGGQTCSSHVVFRTLICLSPHTVCCCRTRNQIKYYQPFRRGA</sequence>
<feature type="non-terminal residue" evidence="6">
    <location>
        <position position="1"/>
    </location>
</feature>
<dbReference type="InterPro" id="IPR000330">
    <property type="entry name" value="SNF2_N"/>
</dbReference>
<dbReference type="InterPro" id="IPR050628">
    <property type="entry name" value="SNF2_RAD54_helicase_TF"/>
</dbReference>
<dbReference type="PROSITE" id="PS51194">
    <property type="entry name" value="HELICASE_CTER"/>
    <property type="match status" value="1"/>
</dbReference>
<dbReference type="HOGENOM" id="CLU_000315_2_7_1"/>
<dbReference type="GO" id="GO:0016787">
    <property type="term" value="F:hydrolase activity"/>
    <property type="evidence" value="ECO:0007669"/>
    <property type="project" value="UniProtKB-KW"/>
</dbReference>
<evidence type="ECO:0000256" key="2">
    <source>
        <dbReference type="ARBA" id="ARBA00022801"/>
    </source>
</evidence>
<gene>
    <name evidence="6" type="ORF">COCMIDRAFT_111133</name>
</gene>
<proteinExistence type="predicted"/>
<dbReference type="PROSITE" id="PS51192">
    <property type="entry name" value="HELICASE_ATP_BIND_1"/>
    <property type="match status" value="1"/>
</dbReference>
<dbReference type="Gene3D" id="3.40.50.300">
    <property type="entry name" value="P-loop containing nucleotide triphosphate hydrolases"/>
    <property type="match status" value="1"/>
</dbReference>
<dbReference type="GO" id="GO:0005634">
    <property type="term" value="C:nucleus"/>
    <property type="evidence" value="ECO:0007669"/>
    <property type="project" value="TreeGrafter"/>
</dbReference>
<dbReference type="Gene3D" id="3.40.50.10810">
    <property type="entry name" value="Tandem AAA-ATPase domain"/>
    <property type="match status" value="1"/>
</dbReference>
<accession>W6YQ01</accession>
<evidence type="ECO:0000313" key="6">
    <source>
        <dbReference type="EMBL" id="EUC39593.1"/>
    </source>
</evidence>
<dbReference type="PANTHER" id="PTHR45626">
    <property type="entry name" value="TRANSCRIPTION TERMINATION FACTOR 2-RELATED"/>
    <property type="match status" value="1"/>
</dbReference>
<dbReference type="InterPro" id="IPR001650">
    <property type="entry name" value="Helicase_C-like"/>
</dbReference>
<dbReference type="SMART" id="SM00487">
    <property type="entry name" value="DEXDc"/>
    <property type="match status" value="1"/>
</dbReference>
<dbReference type="InterPro" id="IPR049730">
    <property type="entry name" value="SNF2/RAD54-like_C"/>
</dbReference>
<keyword evidence="3" id="KW-0067">ATP-binding</keyword>
<dbReference type="RefSeq" id="XP_007693887.1">
    <property type="nucleotide sequence ID" value="XM_007695697.1"/>
</dbReference>
<dbReference type="Proteomes" id="UP000054032">
    <property type="component" value="Unassembled WGS sequence"/>
</dbReference>
<dbReference type="Pfam" id="PF00176">
    <property type="entry name" value="SNF2-rel_dom"/>
    <property type="match status" value="1"/>
</dbReference>
<dbReference type="AlphaFoldDB" id="W6YQ01"/>
<dbReference type="InterPro" id="IPR038718">
    <property type="entry name" value="SNF2-like_sf"/>
</dbReference>
<dbReference type="OrthoDB" id="448448at2759"/>
<feature type="domain" description="Helicase C-terminal" evidence="5">
    <location>
        <begin position="474"/>
        <end position="629"/>
    </location>
</feature>
<dbReference type="SMART" id="SM00490">
    <property type="entry name" value="HELICc"/>
    <property type="match status" value="1"/>
</dbReference>
<keyword evidence="1" id="KW-0547">Nucleotide-binding</keyword>
<dbReference type="EMBL" id="KI964317">
    <property type="protein sequence ID" value="EUC39593.1"/>
    <property type="molecule type" value="Genomic_DNA"/>
</dbReference>
<evidence type="ECO:0000256" key="1">
    <source>
        <dbReference type="ARBA" id="ARBA00022741"/>
    </source>
</evidence>
<feature type="domain" description="Helicase ATP-binding" evidence="4">
    <location>
        <begin position="67"/>
        <end position="246"/>
    </location>
</feature>
<dbReference type="GO" id="GO:0005524">
    <property type="term" value="F:ATP binding"/>
    <property type="evidence" value="ECO:0007669"/>
    <property type="project" value="UniProtKB-KW"/>
</dbReference>
<reference evidence="6 7" key="1">
    <citation type="journal article" date="2013" name="PLoS Genet.">
        <title>Comparative genome structure, secondary metabolite, and effector coding capacity across Cochliobolus pathogens.</title>
        <authorList>
            <person name="Condon B.J."/>
            <person name="Leng Y."/>
            <person name="Wu D."/>
            <person name="Bushley K.E."/>
            <person name="Ohm R.A."/>
            <person name="Otillar R."/>
            <person name="Martin J."/>
            <person name="Schackwitz W."/>
            <person name="Grimwood J."/>
            <person name="MohdZainudin N."/>
            <person name="Xue C."/>
            <person name="Wang R."/>
            <person name="Manning V.A."/>
            <person name="Dhillon B."/>
            <person name="Tu Z.J."/>
            <person name="Steffenson B.J."/>
            <person name="Salamov A."/>
            <person name="Sun H."/>
            <person name="Lowry S."/>
            <person name="LaButti K."/>
            <person name="Han J."/>
            <person name="Copeland A."/>
            <person name="Lindquist E."/>
            <person name="Barry K."/>
            <person name="Schmutz J."/>
            <person name="Baker S.E."/>
            <person name="Ciuffetti L.M."/>
            <person name="Grigoriev I.V."/>
            <person name="Zhong S."/>
            <person name="Turgeon B.G."/>
        </authorList>
    </citation>
    <scope>NUCLEOTIDE SEQUENCE [LARGE SCALE GENOMIC DNA]</scope>
    <source>
        <strain evidence="6 7">ATCC 44560</strain>
    </source>
</reference>
<dbReference type="GO" id="GO:0008094">
    <property type="term" value="F:ATP-dependent activity, acting on DNA"/>
    <property type="evidence" value="ECO:0007669"/>
    <property type="project" value="TreeGrafter"/>
</dbReference>
<evidence type="ECO:0008006" key="8">
    <source>
        <dbReference type="Google" id="ProtNLM"/>
    </source>
</evidence>
<dbReference type="GeneID" id="19119717"/>
<protein>
    <recommendedName>
        <fullName evidence="8">Helicase ATP-binding domain-containing protein</fullName>
    </recommendedName>
</protein>
<name>W6YQ01_COCMI</name>
<dbReference type="InterPro" id="IPR027417">
    <property type="entry name" value="P-loop_NTPase"/>
</dbReference>
<keyword evidence="7" id="KW-1185">Reference proteome</keyword>
<dbReference type="PANTHER" id="PTHR45626:SF52">
    <property type="entry name" value="SINGLE-STRANDED DNA-DEPENDENT ATPASE (EUROFUNG)"/>
    <property type="match status" value="1"/>
</dbReference>
<dbReference type="STRING" id="930090.W6YQ01"/>